<evidence type="ECO:0000313" key="4">
    <source>
        <dbReference type="Proteomes" id="UP000691718"/>
    </source>
</evidence>
<keyword evidence="1" id="KW-0732">Signal</keyword>
<protein>
    <submittedName>
        <fullName evidence="3">(apollo) hypothetical protein</fullName>
    </submittedName>
</protein>
<organism evidence="3 4">
    <name type="scientific">Parnassius apollo</name>
    <name type="common">Apollo butterfly</name>
    <name type="synonym">Papilio apollo</name>
    <dbReference type="NCBI Taxonomy" id="110799"/>
    <lineage>
        <taxon>Eukaryota</taxon>
        <taxon>Metazoa</taxon>
        <taxon>Ecdysozoa</taxon>
        <taxon>Arthropoda</taxon>
        <taxon>Hexapoda</taxon>
        <taxon>Insecta</taxon>
        <taxon>Pterygota</taxon>
        <taxon>Neoptera</taxon>
        <taxon>Endopterygota</taxon>
        <taxon>Lepidoptera</taxon>
        <taxon>Glossata</taxon>
        <taxon>Ditrysia</taxon>
        <taxon>Papilionoidea</taxon>
        <taxon>Papilionidae</taxon>
        <taxon>Parnassiinae</taxon>
        <taxon>Parnassini</taxon>
        <taxon>Parnassius</taxon>
        <taxon>Parnassius</taxon>
    </lineage>
</organism>
<keyword evidence="2" id="KW-0325">Glycoprotein</keyword>
<dbReference type="Pfam" id="PF03022">
    <property type="entry name" value="MRJP"/>
    <property type="match status" value="1"/>
</dbReference>
<dbReference type="PANTHER" id="PTHR10009">
    <property type="entry name" value="PROTEIN YELLOW-RELATED"/>
    <property type="match status" value="1"/>
</dbReference>
<dbReference type="EMBL" id="CAJQZP010001593">
    <property type="protein sequence ID" value="CAG5056097.1"/>
    <property type="molecule type" value="Genomic_DNA"/>
</dbReference>
<gene>
    <name evidence="3" type="ORF">PAPOLLO_LOCUS26644</name>
</gene>
<dbReference type="Proteomes" id="UP000691718">
    <property type="component" value="Unassembled WGS sequence"/>
</dbReference>
<name>A0A8S3Y800_PARAO</name>
<keyword evidence="4" id="KW-1185">Reference proteome</keyword>
<evidence type="ECO:0000256" key="1">
    <source>
        <dbReference type="ARBA" id="ARBA00022729"/>
    </source>
</evidence>
<comment type="caution">
    <text evidence="3">The sequence shown here is derived from an EMBL/GenBank/DDBJ whole genome shotgun (WGS) entry which is preliminary data.</text>
</comment>
<sequence>MCYAIAGFGGTHWKLVKSEQPRWTIEGTDTIYHNMLLKLLFVGLVTYASAAVKLQEVFSWNVLDWNYPDEYLKQESLQSGAFIPENALPVGIERWRNKLFVSVPRWRPGIPATLNYIPLDAPHEPSPKLNPYPSYKGNELGNCETGLNTVYRIKADKCDRLWVLDVGTYGYDPNVTNLCPYALNVYDLNTDTRIRRYVFRPEDILPSTFIANIALDEGATCEDTFAYFSDELGYGLIAYSWQQNRSWRFSHSYFMPDPLVGDFNIAGLNFQWGAEGIFGITTSPVGPDGFRTLYFSPLSSHTEFSVSTRILRDETKVKDASFNDFKVVGVRGPNGHTTSKVMDDSGVQLFNLIDQNSIGCWSSSLPHKPQNIGVADKDDVGLVFPSDVKIDEEKNVWVISDRMPVFLEAELDYSDINFRIYTAPLYNLIDGTVCEPPSQFIQTSSPAPMLNTKTIAQTPLYGFSLNVPSAPVQTSYFSSFPLNGRKIKAYNPASLSVAPKYSSFLDIPRQTSYSDITLNKAGFSSFNKTPWWSRGNYQIRGNIQQ</sequence>
<dbReference type="AlphaFoldDB" id="A0A8S3Y800"/>
<dbReference type="PANTHER" id="PTHR10009:SF14">
    <property type="entry name" value="PROTEIN YELLOW"/>
    <property type="match status" value="1"/>
</dbReference>
<proteinExistence type="predicted"/>
<dbReference type="GO" id="GO:0005576">
    <property type="term" value="C:extracellular region"/>
    <property type="evidence" value="ECO:0007669"/>
    <property type="project" value="TreeGrafter"/>
</dbReference>
<accession>A0A8S3Y800</accession>
<evidence type="ECO:0000256" key="2">
    <source>
        <dbReference type="ARBA" id="ARBA00023180"/>
    </source>
</evidence>
<evidence type="ECO:0000313" key="3">
    <source>
        <dbReference type="EMBL" id="CAG5056097.1"/>
    </source>
</evidence>
<reference evidence="3" key="1">
    <citation type="submission" date="2021-04" db="EMBL/GenBank/DDBJ databases">
        <authorList>
            <person name="Tunstrom K."/>
        </authorList>
    </citation>
    <scope>NUCLEOTIDE SEQUENCE</scope>
</reference>
<dbReference type="InterPro" id="IPR017996">
    <property type="entry name" value="MRJP/yellow-related"/>
</dbReference>
<dbReference type="OrthoDB" id="7776143at2759"/>